<dbReference type="InterPro" id="IPR036964">
    <property type="entry name" value="RASGEF_cat_dom_sf"/>
</dbReference>
<feature type="region of interest" description="Disordered" evidence="3">
    <location>
        <begin position="337"/>
        <end position="413"/>
    </location>
</feature>
<accession>A0A7M7KFI4</accession>
<evidence type="ECO:0000259" key="4">
    <source>
        <dbReference type="PROSITE" id="PS50009"/>
    </source>
</evidence>
<dbReference type="InterPro" id="IPR008937">
    <property type="entry name" value="Ras-like_GEF"/>
</dbReference>
<sequence>MARSSDNCVSERGELKGAVTAGSLGSRGSLCGGVNLAQLGSGTLTNSTMGSTGGGTTRVRHPQTEWQRLAKLVAPEAPSGLTRLSRRPSQRHRHGHVPNVVVWFHVMDKRHPERTQDDLELIYAKLRAMPPFHRLHPLLLQQLAYYGYYEDIDAGVTLFREGDKGKNWYAVLKGSLDVQITNNIGASMGNVTLCTLGVGRAFGESVSCLSSPHSATVVANECCELLRIDQKDFQMLWERNGHLMEDIVSPLSTLRGITQHHIGQGLASHQGHPGHPRQTTQLLMNQSARPPLSGLGSLQPDYINSSNQPEPFRRASTNSVRLPGEQFQLNSNVGAQQPTLGQQQAQDTGSGELQQANPQHSQVVTSGSTPAATSFYHPNGKGPPQQSQQQQQQQQQLQPVARQQQERQTQQLNNAQQIMQQHLQQSQQLQSQQIQQTPQQQHPVIVTRASWVLRTVLLFQAPQLLRDCRVNQNRAFRRCMVGTEMVDWLLHMGSTHVRLSSRAQAAGMWQVLLEEGCINHVTGERQFEDKYLFYRFREDDTTHPWLPTSEERNQAECELQECLVLLMQLAPDANLRMILRKPPSERRKDDLDTIYEELTRIKALSHLSNSVKRELSGVMVFESHPKRDTVLFNQGDEGKSWYIILKGSVNVAIYGKGVVCVLHEGDDFGKLALVNDAPRAATIVTREENCHFLRVDKHDFNRILRDVEANTVRLKEHGQDVLVLQKTSPQNQEVQTGSPIGTGPAAISNQTQAGPNGQQANNALANNRNNAIYNASHYKYTVMAGTPQKMLEHLLETRIGERGDEHQVLWSLGGSTTGADSFLEDFLLTHVIFMPSHELCPELMKHYRLDSVNQRQDREFILSSKRRVVHFTAAWAGVVREPFYQDPVVQGFLEELSGAIEEDQIRYPGHYLIDQKAIVQRLFDIVNKYRTDPSQTSGQKWKVDAYGQIRHLSSGSTTTDDTPTGPNGSGSTQANNSNSGVGNSTSGGNGALHDLQNIRPFKENDEIIFRVYCADHTYVTLKTPIIATADQIKRSATEKTTMPADETILVEVKSTGERLPFNEAEVSVATGLSINGRLFIVPIEHLDSLTPVAEQNPFVDGTANILESLSSQDIAYHMAVYEWKLFTTVHEYELIYQVFGRNQFRRGMSNLDMFQRRFNIVQFWVVTEMCQANSLSRRVQLLKKFIKIAQHCREYQNLNSLFAIVMGLGNQAVSRLSQTWERLPSKLRRTFEDLENLIDPSRNHKRYRSAVAKLQPPLIPFMPLLLKDMTFCHLGNKTYIDGLVNFEKMHMIGQTLRHLRYARSQRLGIEHPHPQAASKTANHNDVVADYVRNLKVIDNQRTLSKLSNILEPRRP</sequence>
<dbReference type="CDD" id="cd00038">
    <property type="entry name" value="CAP_ED"/>
    <property type="match status" value="2"/>
</dbReference>
<dbReference type="PROSITE" id="PS50186">
    <property type="entry name" value="DEP"/>
    <property type="match status" value="1"/>
</dbReference>
<dbReference type="GeneID" id="111252027"/>
<dbReference type="PROSITE" id="PS50042">
    <property type="entry name" value="CNMP_BINDING_3"/>
    <property type="match status" value="2"/>
</dbReference>
<evidence type="ECO:0000256" key="1">
    <source>
        <dbReference type="ARBA" id="ARBA00022658"/>
    </source>
</evidence>
<dbReference type="InterPro" id="IPR023578">
    <property type="entry name" value="Ras_GEF_dom_sf"/>
</dbReference>
<evidence type="ECO:0000259" key="5">
    <source>
        <dbReference type="PROSITE" id="PS50042"/>
    </source>
</evidence>
<dbReference type="FunCoup" id="A0A7M7KFI4">
    <property type="interactions" value="222"/>
</dbReference>
<dbReference type="CTD" id="35588"/>
<dbReference type="Gene3D" id="1.10.10.10">
    <property type="entry name" value="Winged helix-like DNA-binding domain superfamily/Winged helix DNA-binding domain"/>
    <property type="match status" value="1"/>
</dbReference>
<dbReference type="Pfam" id="PF00617">
    <property type="entry name" value="RasGEF"/>
    <property type="match status" value="1"/>
</dbReference>
<feature type="compositionally biased region" description="Polar residues" evidence="3">
    <location>
        <begin position="347"/>
        <end position="372"/>
    </location>
</feature>
<dbReference type="SMART" id="SM00147">
    <property type="entry name" value="RasGEF"/>
    <property type="match status" value="1"/>
</dbReference>
<dbReference type="Gene3D" id="1.10.8.1240">
    <property type="match status" value="1"/>
</dbReference>
<feature type="compositionally biased region" description="Low complexity" evidence="3">
    <location>
        <begin position="953"/>
        <end position="984"/>
    </location>
</feature>
<dbReference type="InterPro" id="IPR000595">
    <property type="entry name" value="cNMP-bd_dom"/>
</dbReference>
<feature type="compositionally biased region" description="Low complexity" evidence="3">
    <location>
        <begin position="337"/>
        <end position="346"/>
    </location>
</feature>
<dbReference type="Proteomes" id="UP000594260">
    <property type="component" value="Unplaced"/>
</dbReference>
<dbReference type="PROSITE" id="PS50212">
    <property type="entry name" value="RASGEF_NTER"/>
    <property type="match status" value="1"/>
</dbReference>
<dbReference type="SMART" id="SM00100">
    <property type="entry name" value="cNMP"/>
    <property type="match status" value="2"/>
</dbReference>
<evidence type="ECO:0000259" key="7">
    <source>
        <dbReference type="PROSITE" id="PS50212"/>
    </source>
</evidence>
<dbReference type="CDD" id="cd00155">
    <property type="entry name" value="RasGEF"/>
    <property type="match status" value="1"/>
</dbReference>
<name>A0A7M7KFI4_VARDE</name>
<dbReference type="InterPro" id="IPR036388">
    <property type="entry name" value="WH-like_DNA-bd_sf"/>
</dbReference>
<dbReference type="Pfam" id="PF00610">
    <property type="entry name" value="DEP"/>
    <property type="match status" value="1"/>
</dbReference>
<feature type="compositionally biased region" description="Low complexity" evidence="3">
    <location>
        <begin position="749"/>
        <end position="758"/>
    </location>
</feature>
<feature type="compositionally biased region" description="Polar residues" evidence="3">
    <location>
        <begin position="302"/>
        <end position="315"/>
    </location>
</feature>
<dbReference type="InterPro" id="IPR036390">
    <property type="entry name" value="WH_DNA-bd_sf"/>
</dbReference>
<dbReference type="SUPFAM" id="SSF48366">
    <property type="entry name" value="Ras GEF"/>
    <property type="match status" value="1"/>
</dbReference>
<dbReference type="RefSeq" id="XP_022665077.1">
    <property type="nucleotide sequence ID" value="XM_022809342.1"/>
</dbReference>
<dbReference type="SUPFAM" id="SSF46785">
    <property type="entry name" value="Winged helix' DNA-binding domain"/>
    <property type="match status" value="1"/>
</dbReference>
<feature type="region of interest" description="Disordered" evidence="3">
    <location>
        <begin position="288"/>
        <end position="315"/>
    </location>
</feature>
<dbReference type="GO" id="GO:0005886">
    <property type="term" value="C:plasma membrane"/>
    <property type="evidence" value="ECO:0007669"/>
    <property type="project" value="TreeGrafter"/>
</dbReference>
<proteinExistence type="predicted"/>
<dbReference type="SUPFAM" id="SSF54236">
    <property type="entry name" value="Ubiquitin-like"/>
    <property type="match status" value="1"/>
</dbReference>
<feature type="domain" description="N-terminal Ras-GEF" evidence="7">
    <location>
        <begin position="778"/>
        <end position="930"/>
    </location>
</feature>
<dbReference type="InterPro" id="IPR000651">
    <property type="entry name" value="Ras-like_Gua-exchang_fac_N"/>
</dbReference>
<feature type="compositionally biased region" description="Polar residues" evidence="3">
    <location>
        <begin position="728"/>
        <end position="739"/>
    </location>
</feature>
<evidence type="ECO:0000313" key="9">
    <source>
        <dbReference type="Proteomes" id="UP000594260"/>
    </source>
</evidence>
<dbReference type="Pfam" id="PF00027">
    <property type="entry name" value="cNMP_binding"/>
    <property type="match status" value="2"/>
</dbReference>
<dbReference type="SUPFAM" id="SSF51206">
    <property type="entry name" value="cAMP-binding domain-like"/>
    <property type="match status" value="2"/>
</dbReference>
<dbReference type="InterPro" id="IPR000591">
    <property type="entry name" value="DEP_dom"/>
</dbReference>
<dbReference type="SMART" id="SM00229">
    <property type="entry name" value="RasGEFN"/>
    <property type="match status" value="1"/>
</dbReference>
<dbReference type="PANTHER" id="PTHR23113:SF327">
    <property type="entry name" value="EXCHANGE PROTEIN DIRECTLY ACTIVATED BY CAMP, ISOFORM E"/>
    <property type="match status" value="1"/>
</dbReference>
<protein>
    <recommendedName>
        <fullName evidence="10">Rap guanine nucleotide exchange factor 4</fullName>
    </recommendedName>
</protein>
<keyword evidence="9" id="KW-1185">Reference proteome</keyword>
<dbReference type="InterPro" id="IPR014710">
    <property type="entry name" value="RmlC-like_jellyroll"/>
</dbReference>
<feature type="region of interest" description="Disordered" evidence="3">
    <location>
        <begin position="728"/>
        <end position="758"/>
    </location>
</feature>
<keyword evidence="1 2" id="KW-0344">Guanine-nucleotide releasing factor</keyword>
<evidence type="ECO:0000256" key="3">
    <source>
        <dbReference type="SAM" id="MobiDB-lite"/>
    </source>
</evidence>
<dbReference type="GO" id="GO:0005085">
    <property type="term" value="F:guanyl-nucleotide exchange factor activity"/>
    <property type="evidence" value="ECO:0007669"/>
    <property type="project" value="UniProtKB-KW"/>
</dbReference>
<dbReference type="InterPro" id="IPR001895">
    <property type="entry name" value="RASGEF_cat_dom"/>
</dbReference>
<dbReference type="InParanoid" id="A0A7M7KFI4"/>
<dbReference type="CDD" id="cd06224">
    <property type="entry name" value="REM"/>
    <property type="match status" value="1"/>
</dbReference>
<dbReference type="PANTHER" id="PTHR23113">
    <property type="entry name" value="GUANINE NUCLEOTIDE EXCHANGE FACTOR"/>
    <property type="match status" value="1"/>
</dbReference>
<dbReference type="EnsemblMetazoa" id="XM_022809342">
    <property type="protein sequence ID" value="XP_022665077"/>
    <property type="gene ID" value="LOC111252027"/>
</dbReference>
<organism evidence="8 9">
    <name type="scientific">Varroa destructor</name>
    <name type="common">Honeybee mite</name>
    <dbReference type="NCBI Taxonomy" id="109461"/>
    <lineage>
        <taxon>Eukaryota</taxon>
        <taxon>Metazoa</taxon>
        <taxon>Ecdysozoa</taxon>
        <taxon>Arthropoda</taxon>
        <taxon>Chelicerata</taxon>
        <taxon>Arachnida</taxon>
        <taxon>Acari</taxon>
        <taxon>Parasitiformes</taxon>
        <taxon>Mesostigmata</taxon>
        <taxon>Gamasina</taxon>
        <taxon>Dermanyssoidea</taxon>
        <taxon>Varroidae</taxon>
        <taxon>Varroa</taxon>
    </lineage>
</organism>
<feature type="domain" description="Cyclic nucleotide-binding" evidence="5">
    <location>
        <begin position="603"/>
        <end position="704"/>
    </location>
</feature>
<evidence type="ECO:0000313" key="8">
    <source>
        <dbReference type="EnsemblMetazoa" id="XP_022665077"/>
    </source>
</evidence>
<evidence type="ECO:0008006" key="10">
    <source>
        <dbReference type="Google" id="ProtNLM"/>
    </source>
</evidence>
<dbReference type="Gene3D" id="2.60.120.10">
    <property type="entry name" value="Jelly Rolls"/>
    <property type="match status" value="2"/>
</dbReference>
<dbReference type="InterPro" id="IPR018490">
    <property type="entry name" value="cNMP-bd_dom_sf"/>
</dbReference>
<dbReference type="KEGG" id="vde:111252027"/>
<dbReference type="GO" id="GO:0007265">
    <property type="term" value="P:Ras protein signal transduction"/>
    <property type="evidence" value="ECO:0007669"/>
    <property type="project" value="TreeGrafter"/>
</dbReference>
<dbReference type="OrthoDB" id="21144at2759"/>
<dbReference type="Gene3D" id="1.20.870.10">
    <property type="entry name" value="Son of sevenless (SoS) protein Chain: S domain 1"/>
    <property type="match status" value="1"/>
</dbReference>
<feature type="domain" description="Cyclic nucleotide-binding" evidence="5">
    <location>
        <begin position="131"/>
        <end position="236"/>
    </location>
</feature>
<evidence type="ECO:0000259" key="6">
    <source>
        <dbReference type="PROSITE" id="PS50186"/>
    </source>
</evidence>
<feature type="domain" description="DEP" evidence="6">
    <location>
        <begin position="476"/>
        <end position="538"/>
    </location>
</feature>
<dbReference type="InterPro" id="IPR029071">
    <property type="entry name" value="Ubiquitin-like_domsf"/>
</dbReference>
<dbReference type="InterPro" id="IPR019804">
    <property type="entry name" value="Ras_G-nucl-exch_fac_CS"/>
</dbReference>
<reference evidence="8" key="1">
    <citation type="submission" date="2021-01" db="UniProtKB">
        <authorList>
            <consortium name="EnsemblMetazoa"/>
        </authorList>
    </citation>
    <scope>IDENTIFICATION</scope>
</reference>
<dbReference type="OMA" id="CAYHREE"/>
<dbReference type="Gene3D" id="1.10.840.10">
    <property type="entry name" value="Ras guanine-nucleotide exchange factors catalytic domain"/>
    <property type="match status" value="1"/>
</dbReference>
<evidence type="ECO:0000256" key="2">
    <source>
        <dbReference type="PROSITE-ProRule" id="PRU00168"/>
    </source>
</evidence>
<dbReference type="Pfam" id="PF00618">
    <property type="entry name" value="RasGEF_N"/>
    <property type="match status" value="1"/>
</dbReference>
<dbReference type="SMART" id="SM00049">
    <property type="entry name" value="DEP"/>
    <property type="match status" value="1"/>
</dbReference>
<dbReference type="Gene3D" id="3.10.20.90">
    <property type="entry name" value="Phosphatidylinositol 3-kinase Catalytic Subunit, Chain A, domain 1"/>
    <property type="match status" value="1"/>
</dbReference>
<feature type="compositionally biased region" description="Low complexity" evidence="3">
    <location>
        <begin position="385"/>
        <end position="413"/>
    </location>
</feature>
<feature type="region of interest" description="Disordered" evidence="3">
    <location>
        <begin position="952"/>
        <end position="991"/>
    </location>
</feature>
<dbReference type="PROSITE" id="PS50009">
    <property type="entry name" value="RASGEF_CAT"/>
    <property type="match status" value="1"/>
</dbReference>
<feature type="domain" description="Ras-GEF" evidence="4">
    <location>
        <begin position="1110"/>
        <end position="1353"/>
    </location>
</feature>
<dbReference type="PROSITE" id="PS00720">
    <property type="entry name" value="RASGEF"/>
    <property type="match status" value="1"/>
</dbReference>